<dbReference type="GO" id="GO:1903607">
    <property type="term" value="P:cytochrome c biosynthetic process"/>
    <property type="evidence" value="ECO:0007669"/>
    <property type="project" value="TreeGrafter"/>
</dbReference>
<dbReference type="PANTHER" id="PTHR37531:SF1">
    <property type="entry name" value="HEME EXPORTER PROTEIN D"/>
    <property type="match status" value="1"/>
</dbReference>
<evidence type="ECO:0000313" key="13">
    <source>
        <dbReference type="EMBL" id="SDY37271.1"/>
    </source>
</evidence>
<proteinExistence type="inferred from homology"/>
<keyword evidence="5 12" id="KW-0813">Transport</keyword>
<evidence type="ECO:0000256" key="4">
    <source>
        <dbReference type="ARBA" id="ARBA00016461"/>
    </source>
</evidence>
<accession>A0A1H3JBG6</accession>
<dbReference type="STRING" id="61595.SAMN05421644_15514"/>
<evidence type="ECO:0000256" key="3">
    <source>
        <dbReference type="ARBA" id="ARBA00008741"/>
    </source>
</evidence>
<keyword evidence="10 12" id="KW-1133">Transmembrane helix</keyword>
<keyword evidence="8 12" id="KW-0812">Transmembrane</keyword>
<comment type="function">
    <text evidence="1 12">Required for the export of heme to the periplasm for the biogenesis of c-type cytochromes.</text>
</comment>
<dbReference type="GO" id="GO:0017004">
    <property type="term" value="P:cytochrome complex assembly"/>
    <property type="evidence" value="ECO:0007669"/>
    <property type="project" value="UniProtKB-KW"/>
</dbReference>
<reference evidence="14" key="1">
    <citation type="submission" date="2016-10" db="EMBL/GenBank/DDBJ databases">
        <authorList>
            <person name="Varghese N."/>
            <person name="Submissions S."/>
        </authorList>
    </citation>
    <scope>NUCLEOTIDE SEQUENCE [LARGE SCALE GENOMIC DNA]</scope>
    <source>
        <strain evidence="14">DSM 173</strain>
    </source>
</reference>
<dbReference type="GO" id="GO:0005886">
    <property type="term" value="C:plasma membrane"/>
    <property type="evidence" value="ECO:0007669"/>
    <property type="project" value="UniProtKB-SubCell"/>
</dbReference>
<evidence type="ECO:0000256" key="7">
    <source>
        <dbReference type="ARBA" id="ARBA00022519"/>
    </source>
</evidence>
<dbReference type="PANTHER" id="PTHR37531">
    <property type="entry name" value="HEME EXPORTER PROTEIN D"/>
    <property type="match status" value="1"/>
</dbReference>
<dbReference type="GO" id="GO:0015886">
    <property type="term" value="P:heme transport"/>
    <property type="evidence" value="ECO:0007669"/>
    <property type="project" value="InterPro"/>
</dbReference>
<keyword evidence="11 12" id="KW-0472">Membrane</keyword>
<evidence type="ECO:0000256" key="6">
    <source>
        <dbReference type="ARBA" id="ARBA00022475"/>
    </source>
</evidence>
<dbReference type="InterPro" id="IPR007078">
    <property type="entry name" value="Haem_export_protD_CcmD"/>
</dbReference>
<evidence type="ECO:0000256" key="9">
    <source>
        <dbReference type="ARBA" id="ARBA00022748"/>
    </source>
</evidence>
<dbReference type="RefSeq" id="WP_091335182.1">
    <property type="nucleotide sequence ID" value="NZ_FNOW01000055.1"/>
</dbReference>
<comment type="subcellular location">
    <subcellularLocation>
        <location evidence="2 12">Cell inner membrane</location>
        <topology evidence="2 12">Single-pass membrane protein</topology>
    </subcellularLocation>
</comment>
<dbReference type="AlphaFoldDB" id="A0A1H3JBG6"/>
<evidence type="ECO:0000256" key="11">
    <source>
        <dbReference type="ARBA" id="ARBA00023136"/>
    </source>
</evidence>
<organism evidence="13 14">
    <name type="scientific">Allochromatium warmingii</name>
    <name type="common">Chromatium warmingii</name>
    <dbReference type="NCBI Taxonomy" id="61595"/>
    <lineage>
        <taxon>Bacteria</taxon>
        <taxon>Pseudomonadati</taxon>
        <taxon>Pseudomonadota</taxon>
        <taxon>Gammaproteobacteria</taxon>
        <taxon>Chromatiales</taxon>
        <taxon>Chromatiaceae</taxon>
        <taxon>Allochromatium</taxon>
    </lineage>
</organism>
<evidence type="ECO:0000256" key="2">
    <source>
        <dbReference type="ARBA" id="ARBA00004377"/>
    </source>
</evidence>
<dbReference type="NCBIfam" id="TIGR03141">
    <property type="entry name" value="cytochro_ccmD"/>
    <property type="match status" value="1"/>
</dbReference>
<keyword evidence="7 12" id="KW-0997">Cell inner membrane</keyword>
<protein>
    <recommendedName>
        <fullName evidence="4 12">Heme exporter protein D</fullName>
    </recommendedName>
</protein>
<evidence type="ECO:0000313" key="14">
    <source>
        <dbReference type="Proteomes" id="UP000198672"/>
    </source>
</evidence>
<keyword evidence="14" id="KW-1185">Reference proteome</keyword>
<evidence type="ECO:0000256" key="12">
    <source>
        <dbReference type="RuleBase" id="RU363101"/>
    </source>
</evidence>
<evidence type="ECO:0000256" key="8">
    <source>
        <dbReference type="ARBA" id="ARBA00022692"/>
    </source>
</evidence>
<keyword evidence="9 12" id="KW-0201">Cytochrome c-type biogenesis</keyword>
<name>A0A1H3JBG6_ALLWA</name>
<dbReference type="Pfam" id="PF04995">
    <property type="entry name" value="CcmD"/>
    <property type="match status" value="1"/>
</dbReference>
<evidence type="ECO:0000256" key="1">
    <source>
        <dbReference type="ARBA" id="ARBA00002442"/>
    </source>
</evidence>
<dbReference type="Proteomes" id="UP000198672">
    <property type="component" value="Unassembled WGS sequence"/>
</dbReference>
<dbReference type="EMBL" id="FNOW01000055">
    <property type="protein sequence ID" value="SDY37271.1"/>
    <property type="molecule type" value="Genomic_DNA"/>
</dbReference>
<comment type="similarity">
    <text evidence="3 12">Belongs to the CcmD/CycX/HelD family.</text>
</comment>
<dbReference type="InterPro" id="IPR052075">
    <property type="entry name" value="Heme_exporter_D"/>
</dbReference>
<evidence type="ECO:0000256" key="5">
    <source>
        <dbReference type="ARBA" id="ARBA00022448"/>
    </source>
</evidence>
<sequence length="56" mass="6403">MSEFFAQGGYAFFVWGAYGMVALVLVAEVLQLRLQQRTIWARLSRLVRLSQSTHAE</sequence>
<gene>
    <name evidence="13" type="ORF">SAMN05421644_15514</name>
</gene>
<keyword evidence="6 12" id="KW-1003">Cell membrane</keyword>
<feature type="transmembrane region" description="Helical" evidence="12">
    <location>
        <begin position="12"/>
        <end position="32"/>
    </location>
</feature>
<evidence type="ECO:0000256" key="10">
    <source>
        <dbReference type="ARBA" id="ARBA00022989"/>
    </source>
</evidence>